<reference evidence="1" key="1">
    <citation type="submission" date="2013-08" db="EMBL/GenBank/DDBJ databases">
        <authorList>
            <person name="Mendez C."/>
            <person name="Richter M."/>
            <person name="Ferrer M."/>
            <person name="Sanchez J."/>
        </authorList>
    </citation>
    <scope>NUCLEOTIDE SEQUENCE</scope>
</reference>
<dbReference type="EMBL" id="AUZY01010872">
    <property type="protein sequence ID" value="EQD36906.1"/>
    <property type="molecule type" value="Genomic_DNA"/>
</dbReference>
<accession>T0YN83</accession>
<protein>
    <recommendedName>
        <fullName evidence="2">Apea-like HEPN domain-containing protein</fullName>
    </recommendedName>
</protein>
<name>T0YN83_9ZZZZ</name>
<feature type="non-terminal residue" evidence="1">
    <location>
        <position position="1"/>
    </location>
</feature>
<reference evidence="1" key="2">
    <citation type="journal article" date="2014" name="ISME J.">
        <title>Microbial stratification in low pH oxic and suboxic macroscopic growths along an acid mine drainage.</title>
        <authorList>
            <person name="Mendez-Garcia C."/>
            <person name="Mesa V."/>
            <person name="Sprenger R.R."/>
            <person name="Richter M."/>
            <person name="Diez M.S."/>
            <person name="Solano J."/>
            <person name="Bargiela R."/>
            <person name="Golyshina O.V."/>
            <person name="Manteca A."/>
            <person name="Ramos J.L."/>
            <person name="Gallego J.R."/>
            <person name="Llorente I."/>
            <person name="Martins Dos Santos V.A."/>
            <person name="Jensen O.N."/>
            <person name="Pelaez A.I."/>
            <person name="Sanchez J."/>
            <person name="Ferrer M."/>
        </authorList>
    </citation>
    <scope>NUCLEOTIDE SEQUENCE</scope>
</reference>
<proteinExistence type="predicted"/>
<dbReference type="AlphaFoldDB" id="T0YN83"/>
<evidence type="ECO:0008006" key="2">
    <source>
        <dbReference type="Google" id="ProtNLM"/>
    </source>
</evidence>
<gene>
    <name evidence="1" type="ORF">B1B_16342</name>
</gene>
<evidence type="ECO:0000313" key="1">
    <source>
        <dbReference type="EMBL" id="EQD36906.1"/>
    </source>
</evidence>
<sequence>VAAADIILRQHFEEKNRIALIVLDSALEIALKEFLVHGVEGDRYGDDRLRKLFGDRLAVHREVQRHVDIPKDVWRRIEYFYDLRSKMIHERATVPVSDGQIRSYRAAVQVVLRRLFDLQFED</sequence>
<organism evidence="1">
    <name type="scientific">mine drainage metagenome</name>
    <dbReference type="NCBI Taxonomy" id="410659"/>
    <lineage>
        <taxon>unclassified sequences</taxon>
        <taxon>metagenomes</taxon>
        <taxon>ecological metagenomes</taxon>
    </lineage>
</organism>
<comment type="caution">
    <text evidence="1">The sequence shown here is derived from an EMBL/GenBank/DDBJ whole genome shotgun (WGS) entry which is preliminary data.</text>
</comment>